<sequence length="1066" mass="117686">MRTSLARIFSVLALFFCCAASAQPLTTEQMEQLTFRHIGPVGNRLIAATGIPGDPMIYYVGAASGGVWKTTDGGLNWQPVFDEQRVHSIGALALAPSDPEVVYAGTGESFIRSNVSIGNGVWRSTDGGAHWTHVGLEKTGRISRIVVHPDDPDTAYVAALGHGYTPQQERGIYKTTDGGSTWTQVLHVDEETGASDLVMDPFNPRILFAGMWSLELRPWTRTSGGPGGGIYKSLDAGATWTKLEGKGLPEGEVGKIALAMTPAQRGRLYALIETGDGIPLNGEPTNTGELWRSEDRGATFDLINSDRDLTGRGAYYTRLAASPDNANETYFFSAAYTTSIDGGRTTTNAAPGEAPNWDHHEMWIDPTNGDRQIVVGDGGLAISQNRGKSWHRVQLPVAQLYHVTTDTEVPYNVLTNRQDGPSMKGPSRSRSSSFFGAFIGTGLWHDVGGGESGFATPDPTDPNIVWSSASGYGALGGVVVRYDERTGQFRQVEVWPELTAGTPAADVKYRFQWTFPLLISPHDSDTVYVASQYVHRTTNGGQSWEIVSPDLSLDDDSKQQFSGGLTGDNIGVEYANVVYALDESPLKQGLLWAGTNDGLVHISQDNGSSWINLTDNIPDMPSYGAVRNIEASGHDEGTAYITVDAHEMGDFAPYVYRTRNYGKSWQKITAGIEDSPLSYARMIKEDPINPELLYLGTENALYFSLDAGGSWQSLMTNLPSSPMYWMDIPEHFNDLVVGTYGRGIWILDDLTPLQQFSDDVASSPLHLFDPKDAYRLQPVSMVMQFFKEASFGDDPPKGTSLHYWQSEDREEGVSLVITNEQGETVRTIEHKGEAGMNRVWWDFKEDPTSEMILRTKPIYADWYPMKEDGTRESLVKPLSLMASPGVYSVTLKAGDVEQTQTFELLKDPNTEGSLEDIQQQKALLDRIRADFEEISVAVNEAESLRRQLRDLMPLVGDDMLEDVKTVDDAVTEIENRMLQLKHTGKGQDAIRLPGMLLEKLDYLASTVAIADFRPADQYVEVFDKLHQEWREVQQTWETVKREDVASLRQAMRDGEVGPLVVRSDQE</sequence>
<dbReference type="EMBL" id="SLWX01000005">
    <property type="protein sequence ID" value="TCO76063.1"/>
    <property type="molecule type" value="Genomic_DNA"/>
</dbReference>
<keyword evidence="5" id="KW-1185">Reference proteome</keyword>
<dbReference type="InterPro" id="IPR031778">
    <property type="entry name" value="Sortilin_N"/>
</dbReference>
<keyword evidence="1" id="KW-0677">Repeat</keyword>
<feature type="signal peptide" evidence="2">
    <location>
        <begin position="1"/>
        <end position="22"/>
    </location>
</feature>
<dbReference type="RefSeq" id="WP_162883818.1">
    <property type="nucleotide sequence ID" value="NZ_QQSW01000003.1"/>
</dbReference>
<dbReference type="Gene3D" id="2.130.10.10">
    <property type="entry name" value="YVTN repeat-like/Quinoprotein amine dehydrogenase"/>
    <property type="match status" value="4"/>
</dbReference>
<dbReference type="SUPFAM" id="SSF50939">
    <property type="entry name" value="Sialidases"/>
    <property type="match status" value="1"/>
</dbReference>
<dbReference type="Pfam" id="PF15902">
    <property type="entry name" value="Sortilin-Vps10"/>
    <property type="match status" value="1"/>
</dbReference>
<comment type="caution">
    <text evidence="4">The sequence shown here is derived from an EMBL/GenBank/DDBJ whole genome shotgun (WGS) entry which is preliminary data.</text>
</comment>
<dbReference type="CDD" id="cd15482">
    <property type="entry name" value="Sialidase_non-viral"/>
    <property type="match status" value="2"/>
</dbReference>
<dbReference type="Proteomes" id="UP000294980">
    <property type="component" value="Unassembled WGS sequence"/>
</dbReference>
<evidence type="ECO:0000256" key="1">
    <source>
        <dbReference type="ARBA" id="ARBA00022737"/>
    </source>
</evidence>
<accession>A0A4R2KQP6</accession>
<feature type="domain" description="Sortilin N-terminal" evidence="3">
    <location>
        <begin position="121"/>
        <end position="244"/>
    </location>
</feature>
<name>A0A4R2KQP6_9GAMM</name>
<keyword evidence="2" id="KW-0732">Signal</keyword>
<dbReference type="PANTHER" id="PTHR43739:SF5">
    <property type="entry name" value="EXO-ALPHA-SIALIDASE"/>
    <property type="match status" value="1"/>
</dbReference>
<dbReference type="AlphaFoldDB" id="A0A4R2KQP6"/>
<gene>
    <name evidence="4" type="ORF">EV688_10523</name>
</gene>
<organism evidence="4 5">
    <name type="scientific">Chromatocurvus halotolerans</name>
    <dbReference type="NCBI Taxonomy" id="1132028"/>
    <lineage>
        <taxon>Bacteria</taxon>
        <taxon>Pseudomonadati</taxon>
        <taxon>Pseudomonadota</taxon>
        <taxon>Gammaproteobacteria</taxon>
        <taxon>Cellvibrionales</taxon>
        <taxon>Halieaceae</taxon>
        <taxon>Chromatocurvus</taxon>
    </lineage>
</organism>
<keyword evidence="4" id="KW-0675">Receptor</keyword>
<dbReference type="GO" id="GO:0010411">
    <property type="term" value="P:xyloglucan metabolic process"/>
    <property type="evidence" value="ECO:0007669"/>
    <property type="project" value="TreeGrafter"/>
</dbReference>
<dbReference type="InterPro" id="IPR015943">
    <property type="entry name" value="WD40/YVTN_repeat-like_dom_sf"/>
</dbReference>
<evidence type="ECO:0000259" key="3">
    <source>
        <dbReference type="Pfam" id="PF15902"/>
    </source>
</evidence>
<evidence type="ECO:0000313" key="4">
    <source>
        <dbReference type="EMBL" id="TCO76063.1"/>
    </source>
</evidence>
<reference evidence="4 5" key="1">
    <citation type="submission" date="2019-03" db="EMBL/GenBank/DDBJ databases">
        <title>Genomic Encyclopedia of Type Strains, Phase IV (KMG-IV): sequencing the most valuable type-strain genomes for metagenomic binning, comparative biology and taxonomic classification.</title>
        <authorList>
            <person name="Goeker M."/>
        </authorList>
    </citation>
    <scope>NUCLEOTIDE SEQUENCE [LARGE SCALE GENOMIC DNA]</scope>
    <source>
        <strain evidence="4 5">DSM 23344</strain>
    </source>
</reference>
<evidence type="ECO:0000256" key="2">
    <source>
        <dbReference type="SAM" id="SignalP"/>
    </source>
</evidence>
<dbReference type="SUPFAM" id="SSF110296">
    <property type="entry name" value="Oligoxyloglucan reducing end-specific cellobiohydrolase"/>
    <property type="match status" value="1"/>
</dbReference>
<protein>
    <submittedName>
        <fullName evidence="4">Sortilin (Neurotensin receptor 3)</fullName>
    </submittedName>
</protein>
<evidence type="ECO:0000313" key="5">
    <source>
        <dbReference type="Proteomes" id="UP000294980"/>
    </source>
</evidence>
<proteinExistence type="predicted"/>
<feature type="chain" id="PRO_5020664643" evidence="2">
    <location>
        <begin position="23"/>
        <end position="1066"/>
    </location>
</feature>
<dbReference type="InterPro" id="IPR036278">
    <property type="entry name" value="Sialidase_sf"/>
</dbReference>
<dbReference type="InterPro" id="IPR052025">
    <property type="entry name" value="Xyloglucanase_GH74"/>
</dbReference>
<dbReference type="PANTHER" id="PTHR43739">
    <property type="entry name" value="XYLOGLUCANASE (EUROFUNG)"/>
    <property type="match status" value="1"/>
</dbReference>
<dbReference type="Gene3D" id="2.60.40.4070">
    <property type="match status" value="1"/>
</dbReference>